<dbReference type="GO" id="GO:0005901">
    <property type="term" value="C:caveola"/>
    <property type="evidence" value="ECO:0007669"/>
    <property type="project" value="UniProtKB-SubCell"/>
</dbReference>
<keyword evidence="5 6" id="KW-0472">Membrane</keyword>
<evidence type="ECO:0000313" key="10">
    <source>
        <dbReference type="WBParaSite" id="jg320"/>
    </source>
</evidence>
<evidence type="ECO:0000256" key="5">
    <source>
        <dbReference type="ARBA" id="ARBA00023136"/>
    </source>
</evidence>
<feature type="compositionally biased region" description="Basic and acidic residues" evidence="7">
    <location>
        <begin position="34"/>
        <end position="47"/>
    </location>
</feature>
<dbReference type="WBParaSite" id="jg320">
    <property type="protein sequence ID" value="jg320"/>
    <property type="gene ID" value="jg320"/>
</dbReference>
<comment type="subcellular location">
    <subcellularLocation>
        <location evidence="1 6">Cell membrane</location>
        <topology evidence="1 6">Peripheral membrane protein</topology>
    </subcellularLocation>
    <subcellularLocation>
        <location evidence="6">Golgi apparatus membrane</location>
        <topology evidence="6">Peripheral membrane protein</topology>
    </subcellularLocation>
    <subcellularLocation>
        <location evidence="6">Membrane</location>
        <location evidence="6">Caveola</location>
        <topology evidence="6">Peripheral membrane protein</topology>
    </subcellularLocation>
</comment>
<evidence type="ECO:0000256" key="1">
    <source>
        <dbReference type="ARBA" id="ARBA00004202"/>
    </source>
</evidence>
<dbReference type="Pfam" id="PF01146">
    <property type="entry name" value="Caveolin"/>
    <property type="match status" value="1"/>
</dbReference>
<proteinExistence type="inferred from homology"/>
<evidence type="ECO:0000256" key="3">
    <source>
        <dbReference type="ARBA" id="ARBA00022475"/>
    </source>
</evidence>
<feature type="region of interest" description="Disordered" evidence="7">
    <location>
        <begin position="1"/>
        <end position="73"/>
    </location>
</feature>
<evidence type="ECO:0000313" key="9">
    <source>
        <dbReference type="Proteomes" id="UP000887574"/>
    </source>
</evidence>
<dbReference type="GO" id="GO:0070836">
    <property type="term" value="P:caveola assembly"/>
    <property type="evidence" value="ECO:0007669"/>
    <property type="project" value="InterPro"/>
</dbReference>
<comment type="function">
    <text evidence="6">May act as a scaffolding protein within caveolar membranes. Interacts directly with G-protein alpha subunits and can functionally regulate their activity.</text>
</comment>
<dbReference type="GO" id="GO:0060090">
    <property type="term" value="F:molecular adaptor activity"/>
    <property type="evidence" value="ECO:0007669"/>
    <property type="project" value="TreeGrafter"/>
</dbReference>
<dbReference type="PANTHER" id="PTHR10844">
    <property type="entry name" value="CAVEOLIN"/>
    <property type="match status" value="1"/>
</dbReference>
<reference evidence="10" key="1">
    <citation type="submission" date="2022-11" db="UniProtKB">
        <authorList>
            <consortium name="WormBaseParasite"/>
        </authorList>
    </citation>
    <scope>IDENTIFICATION</scope>
</reference>
<protein>
    <recommendedName>
        <fullName evidence="6">Caveolin</fullName>
    </recommendedName>
</protein>
<sequence length="175" mass="19753">MTSETANTTGLELSEQTPSSQTLTPPWWWAQRAQLKEQGGKGGKPEEGSAVVAPTKDVETGNNDTNNTTPKNKKTYWWQRKPCHTGDQQHGQDNQQLSYGVNLVQRDDNGLQQAIDMDYGHIYGEPDSVHSLNGIWRANAHVFQSVRSFFYKLFSLIIAILLLSSLVCFLRWFPL</sequence>
<feature type="compositionally biased region" description="Low complexity" evidence="7">
    <location>
        <begin position="60"/>
        <end position="70"/>
    </location>
</feature>
<dbReference type="PANTHER" id="PTHR10844:SF21">
    <property type="entry name" value="CAVEOLIN-1"/>
    <property type="match status" value="1"/>
</dbReference>
<evidence type="ECO:0000256" key="2">
    <source>
        <dbReference type="ARBA" id="ARBA00010988"/>
    </source>
</evidence>
<feature type="compositionally biased region" description="Polar residues" evidence="7">
    <location>
        <begin position="1"/>
        <end position="24"/>
    </location>
</feature>
<dbReference type="GO" id="GO:0000139">
    <property type="term" value="C:Golgi membrane"/>
    <property type="evidence" value="ECO:0007669"/>
    <property type="project" value="UniProtKB-SubCell"/>
</dbReference>
<dbReference type="InterPro" id="IPR001612">
    <property type="entry name" value="Caveolin"/>
</dbReference>
<feature type="transmembrane region" description="Helical" evidence="8">
    <location>
        <begin position="153"/>
        <end position="173"/>
    </location>
</feature>
<evidence type="ECO:0000256" key="8">
    <source>
        <dbReference type="SAM" id="Phobius"/>
    </source>
</evidence>
<keyword evidence="9" id="KW-1185">Reference proteome</keyword>
<name>A0A915E6X1_9BILA</name>
<comment type="similarity">
    <text evidence="2 6">Belongs to the caveolin family.</text>
</comment>
<dbReference type="Proteomes" id="UP000887574">
    <property type="component" value="Unplaced"/>
</dbReference>
<keyword evidence="8" id="KW-1133">Transmembrane helix</keyword>
<evidence type="ECO:0000256" key="4">
    <source>
        <dbReference type="ARBA" id="ARBA00023034"/>
    </source>
</evidence>
<dbReference type="AlphaFoldDB" id="A0A915E6X1"/>
<keyword evidence="8" id="KW-0812">Transmembrane</keyword>
<keyword evidence="4 6" id="KW-0333">Golgi apparatus</keyword>
<organism evidence="9 10">
    <name type="scientific">Ditylenchus dipsaci</name>
    <dbReference type="NCBI Taxonomy" id="166011"/>
    <lineage>
        <taxon>Eukaryota</taxon>
        <taxon>Metazoa</taxon>
        <taxon>Ecdysozoa</taxon>
        <taxon>Nematoda</taxon>
        <taxon>Chromadorea</taxon>
        <taxon>Rhabditida</taxon>
        <taxon>Tylenchina</taxon>
        <taxon>Tylenchomorpha</taxon>
        <taxon>Sphaerularioidea</taxon>
        <taxon>Anguinidae</taxon>
        <taxon>Anguininae</taxon>
        <taxon>Ditylenchus</taxon>
    </lineage>
</organism>
<evidence type="ECO:0000256" key="6">
    <source>
        <dbReference type="RuleBase" id="RU000680"/>
    </source>
</evidence>
<accession>A0A915E6X1</accession>
<evidence type="ECO:0000256" key="7">
    <source>
        <dbReference type="SAM" id="MobiDB-lite"/>
    </source>
</evidence>
<keyword evidence="3 6" id="KW-1003">Cell membrane</keyword>